<dbReference type="PANTHER" id="PTHR24422:SF26">
    <property type="entry name" value="CHEMOTAXIS PROTEIN METHYLTRANSFERASE"/>
    <property type="match status" value="1"/>
</dbReference>
<dbReference type="GO" id="GO:0032259">
    <property type="term" value="P:methylation"/>
    <property type="evidence" value="ECO:0007669"/>
    <property type="project" value="UniProtKB-KW"/>
</dbReference>
<feature type="domain" description="CheR-type methyltransferase" evidence="6">
    <location>
        <begin position="1"/>
        <end position="268"/>
    </location>
</feature>
<dbReference type="SMART" id="SM00138">
    <property type="entry name" value="MeTrc"/>
    <property type="match status" value="1"/>
</dbReference>
<dbReference type="InterPro" id="IPR022642">
    <property type="entry name" value="CheR_C"/>
</dbReference>
<dbReference type="InterPro" id="IPR029063">
    <property type="entry name" value="SAM-dependent_MTases_sf"/>
</dbReference>
<dbReference type="AlphaFoldDB" id="A0A3B0WYR4"/>
<organism evidence="7">
    <name type="scientific">hydrothermal vent metagenome</name>
    <dbReference type="NCBI Taxonomy" id="652676"/>
    <lineage>
        <taxon>unclassified sequences</taxon>
        <taxon>metagenomes</taxon>
        <taxon>ecological metagenomes</taxon>
    </lineage>
</organism>
<evidence type="ECO:0000313" key="7">
    <source>
        <dbReference type="EMBL" id="VAW60671.1"/>
    </source>
</evidence>
<protein>
    <recommendedName>
        <fullName evidence="2">protein-glutamate O-methyltransferase</fullName>
        <ecNumber evidence="2">2.1.1.80</ecNumber>
    </recommendedName>
</protein>
<keyword evidence="4 7" id="KW-0808">Transferase</keyword>
<dbReference type="Gene3D" id="3.40.50.150">
    <property type="entry name" value="Vaccinia Virus protein VP39"/>
    <property type="match status" value="1"/>
</dbReference>
<dbReference type="SUPFAM" id="SSF53335">
    <property type="entry name" value="S-adenosyl-L-methionine-dependent methyltransferases"/>
    <property type="match status" value="1"/>
</dbReference>
<reference evidence="7" key="1">
    <citation type="submission" date="2018-06" db="EMBL/GenBank/DDBJ databases">
        <authorList>
            <person name="Zhirakovskaya E."/>
        </authorList>
    </citation>
    <scope>NUCLEOTIDE SEQUENCE</scope>
</reference>
<dbReference type="PRINTS" id="PR00996">
    <property type="entry name" value="CHERMTFRASE"/>
</dbReference>
<evidence type="ECO:0000259" key="6">
    <source>
        <dbReference type="PROSITE" id="PS50123"/>
    </source>
</evidence>
<dbReference type="InterPro" id="IPR036804">
    <property type="entry name" value="CheR_N_sf"/>
</dbReference>
<sequence length="268" mass="31012">MFQFKITNNEFNLFRKFIYDYAGINLSDEKKALVTSRLSKRLRHYSLDTFQEYFDLVTDSPAAGEKQVAIDLLTTNETYFFREPKHFEFLQTKILSKWQGNKSFRVWSAASSTGEEAYSIAMLLDDILTSRPWEIFGSDISSRVLQKAQQGHYLQSRIDGIPKAYLKKYCLKGTGTHEGTLLIDKNLRKRVTFSPVNLKNPLGNPGMFDVIFLRNVLIYFDMETKRHIIKQLVDKIQPEGYLFVGHSESLKGIHEGLEFIAPAVYRKI</sequence>
<dbReference type="PIRSF" id="PIRSF000410">
    <property type="entry name" value="CheR"/>
    <property type="match status" value="1"/>
</dbReference>
<dbReference type="InterPro" id="IPR050903">
    <property type="entry name" value="Bact_Chemotaxis_MeTrfase"/>
</dbReference>
<dbReference type="Gene3D" id="1.10.155.10">
    <property type="entry name" value="Chemotaxis receptor methyltransferase CheR, N-terminal domain"/>
    <property type="match status" value="1"/>
</dbReference>
<keyword evidence="5" id="KW-0949">S-adenosyl-L-methionine</keyword>
<dbReference type="InterPro" id="IPR022641">
    <property type="entry name" value="CheR_N"/>
</dbReference>
<dbReference type="Pfam" id="PF01739">
    <property type="entry name" value="CheR"/>
    <property type="match status" value="1"/>
</dbReference>
<accession>A0A3B0WYR4</accession>
<dbReference type="Pfam" id="PF03705">
    <property type="entry name" value="CheR_N"/>
    <property type="match status" value="1"/>
</dbReference>
<gene>
    <name evidence="7" type="ORF">MNBD_GAMMA09-1399</name>
</gene>
<evidence type="ECO:0000256" key="5">
    <source>
        <dbReference type="ARBA" id="ARBA00022691"/>
    </source>
</evidence>
<dbReference type="PROSITE" id="PS50123">
    <property type="entry name" value="CHER"/>
    <property type="match status" value="1"/>
</dbReference>
<dbReference type="EC" id="2.1.1.80" evidence="2"/>
<evidence type="ECO:0000256" key="2">
    <source>
        <dbReference type="ARBA" id="ARBA00012534"/>
    </source>
</evidence>
<name>A0A3B0WYR4_9ZZZZ</name>
<dbReference type="EMBL" id="UOFI01000004">
    <property type="protein sequence ID" value="VAW60671.1"/>
    <property type="molecule type" value="Genomic_DNA"/>
</dbReference>
<keyword evidence="3 7" id="KW-0489">Methyltransferase</keyword>
<evidence type="ECO:0000256" key="1">
    <source>
        <dbReference type="ARBA" id="ARBA00001541"/>
    </source>
</evidence>
<comment type="catalytic activity">
    <reaction evidence="1">
        <text>L-glutamyl-[protein] + S-adenosyl-L-methionine = [protein]-L-glutamate 5-O-methyl ester + S-adenosyl-L-homocysteine</text>
        <dbReference type="Rhea" id="RHEA:24452"/>
        <dbReference type="Rhea" id="RHEA-COMP:10208"/>
        <dbReference type="Rhea" id="RHEA-COMP:10311"/>
        <dbReference type="ChEBI" id="CHEBI:29973"/>
        <dbReference type="ChEBI" id="CHEBI:57856"/>
        <dbReference type="ChEBI" id="CHEBI:59789"/>
        <dbReference type="ChEBI" id="CHEBI:82795"/>
        <dbReference type="EC" id="2.1.1.80"/>
    </reaction>
</comment>
<evidence type="ECO:0000256" key="4">
    <source>
        <dbReference type="ARBA" id="ARBA00022679"/>
    </source>
</evidence>
<dbReference type="SUPFAM" id="SSF47757">
    <property type="entry name" value="Chemotaxis receptor methyltransferase CheR, N-terminal domain"/>
    <property type="match status" value="1"/>
</dbReference>
<proteinExistence type="predicted"/>
<evidence type="ECO:0000256" key="3">
    <source>
        <dbReference type="ARBA" id="ARBA00022603"/>
    </source>
</evidence>
<dbReference type="InterPro" id="IPR000780">
    <property type="entry name" value="CheR_MeTrfase"/>
</dbReference>
<dbReference type="InterPro" id="IPR026024">
    <property type="entry name" value="Chemotaxis_MeTrfase_CheR"/>
</dbReference>
<dbReference type="PANTHER" id="PTHR24422">
    <property type="entry name" value="CHEMOTAXIS PROTEIN METHYLTRANSFERASE"/>
    <property type="match status" value="1"/>
</dbReference>
<dbReference type="GO" id="GO:0008983">
    <property type="term" value="F:protein-glutamate O-methyltransferase activity"/>
    <property type="evidence" value="ECO:0007669"/>
    <property type="project" value="UniProtKB-EC"/>
</dbReference>